<dbReference type="InParanoid" id="A0A7E5VLZ7"/>
<dbReference type="PROSITE" id="PS51257">
    <property type="entry name" value="PROKAR_LIPOPROTEIN"/>
    <property type="match status" value="1"/>
</dbReference>
<gene>
    <name evidence="2" type="primary">LOC113494988</name>
</gene>
<dbReference type="OrthoDB" id="3800936at2759"/>
<dbReference type="AlphaFoldDB" id="A0A7E5VLZ7"/>
<organism evidence="1 2">
    <name type="scientific">Trichoplusia ni</name>
    <name type="common">Cabbage looper</name>
    <dbReference type="NCBI Taxonomy" id="7111"/>
    <lineage>
        <taxon>Eukaryota</taxon>
        <taxon>Metazoa</taxon>
        <taxon>Ecdysozoa</taxon>
        <taxon>Arthropoda</taxon>
        <taxon>Hexapoda</taxon>
        <taxon>Insecta</taxon>
        <taxon>Pterygota</taxon>
        <taxon>Neoptera</taxon>
        <taxon>Endopterygota</taxon>
        <taxon>Lepidoptera</taxon>
        <taxon>Glossata</taxon>
        <taxon>Ditrysia</taxon>
        <taxon>Noctuoidea</taxon>
        <taxon>Noctuidae</taxon>
        <taxon>Plusiinae</taxon>
        <taxon>Trichoplusia</taxon>
    </lineage>
</organism>
<dbReference type="Proteomes" id="UP000322000">
    <property type="component" value="Chromosome 6"/>
</dbReference>
<proteinExistence type="predicted"/>
<protein>
    <submittedName>
        <fullName evidence="2">Uncharacterized protein LOC113494988</fullName>
    </submittedName>
</protein>
<reference evidence="2" key="1">
    <citation type="submission" date="2025-08" db="UniProtKB">
        <authorList>
            <consortium name="RefSeq"/>
        </authorList>
    </citation>
    <scope>IDENTIFICATION</scope>
</reference>
<evidence type="ECO:0000313" key="2">
    <source>
        <dbReference type="RefSeq" id="XP_026729343.1"/>
    </source>
</evidence>
<accession>A0A7E5VLZ7</accession>
<dbReference type="KEGG" id="tnl:113494988"/>
<name>A0A7E5VLZ7_TRINI</name>
<dbReference type="GeneID" id="113494988"/>
<keyword evidence="1" id="KW-1185">Reference proteome</keyword>
<evidence type="ECO:0000313" key="1">
    <source>
        <dbReference type="Proteomes" id="UP000322000"/>
    </source>
</evidence>
<dbReference type="RefSeq" id="XP_026729343.1">
    <property type="nucleotide sequence ID" value="XM_026873542.1"/>
</dbReference>
<sequence length="367" mass="42177">MFKEFMIMLSSKVQICSLLIYSCSITNIVCTFSATESIEDLCLDYEDDRNSLIAVAEKDKLEVYEEFYDELDNRIRVEQSMNMIFFGPPSSFLRLDPESILHILSHTKKEMIPISRTLLAWDIITDGKTAAFLQGREFLAFGWLLNEVPEEDLYYVNFGDPSVLKYFSTNRLKLDPRKFGVLAAAYRRYFGDHWYNNSTFINELGYLLCGFPPTDLEKISPATFKELSLETLSKAGKCNSKQAQTLYSIAVHPDAYGEPYKWSSHEIGRLSALFTCIPEADISSIQLEAVTEIRPEVMSAMNQDKLEFFTKQQILRMNLKTRRIYILRMQLKSSYDMGEIARQQIAVSIKPFVLQIVFNIVALALCT</sequence>